<dbReference type="EMBL" id="BAAAGU010000088">
    <property type="protein sequence ID" value="GAA0669567.1"/>
    <property type="molecule type" value="Genomic_DNA"/>
</dbReference>
<feature type="region of interest" description="Disordered" evidence="1">
    <location>
        <begin position="226"/>
        <end position="276"/>
    </location>
</feature>
<feature type="compositionally biased region" description="Polar residues" evidence="1">
    <location>
        <begin position="265"/>
        <end position="276"/>
    </location>
</feature>
<keyword evidence="4" id="KW-1185">Reference proteome</keyword>
<dbReference type="PANTHER" id="PTHR47829:SF1">
    <property type="entry name" value="HAD FAMILY PHOSPHATASE"/>
    <property type="match status" value="1"/>
</dbReference>
<dbReference type="InterPro" id="IPR041726">
    <property type="entry name" value="ACAD10_11_N"/>
</dbReference>
<dbReference type="InterPro" id="IPR002575">
    <property type="entry name" value="Aminoglycoside_PTrfase"/>
</dbReference>
<sequence length="276" mass="29429">MCRKPQGTLWAELLHGGRSSLTYLVTDGRFRWVVRRPPLGGLTPSAHDMGREYRIVAALHDTGVPVARAVSLCENPEVLGVPFSVVSHVPGREDLHVLPQAGIDRCATALIDVLAGLHAVPYEEIGLSGFGRPEGYLARQVRRWRDQWQRVATRELPDIDTLYKRLAADVPVENGASIVHGDYRIDNAILAPGDPGTVCALVDWEMATVGDPLADLGMTLEGESAKIPAGDAGVPPGEVPRGGQPVAGGGGGAAQHRVERRIPVDQTSASATSRSP</sequence>
<accession>A0ABN1HVN1</accession>
<dbReference type="Pfam" id="PF01636">
    <property type="entry name" value="APH"/>
    <property type="match status" value="1"/>
</dbReference>
<gene>
    <name evidence="3" type="ORF">GCM10009535_56760</name>
</gene>
<dbReference type="Gene3D" id="3.30.200.20">
    <property type="entry name" value="Phosphorylase Kinase, domain 1"/>
    <property type="match status" value="1"/>
</dbReference>
<proteinExistence type="predicted"/>
<dbReference type="PANTHER" id="PTHR47829">
    <property type="entry name" value="HYDROLASE, PUTATIVE (AFU_ORTHOLOGUE AFUA_1G12880)-RELATED"/>
    <property type="match status" value="1"/>
</dbReference>
<dbReference type="CDD" id="cd05154">
    <property type="entry name" value="ACAD10_11_N-like"/>
    <property type="match status" value="1"/>
</dbReference>
<dbReference type="SUPFAM" id="SSF56112">
    <property type="entry name" value="Protein kinase-like (PK-like)"/>
    <property type="match status" value="1"/>
</dbReference>
<evidence type="ECO:0000313" key="3">
    <source>
        <dbReference type="EMBL" id="GAA0669567.1"/>
    </source>
</evidence>
<dbReference type="InterPro" id="IPR011009">
    <property type="entry name" value="Kinase-like_dom_sf"/>
</dbReference>
<dbReference type="InterPro" id="IPR052898">
    <property type="entry name" value="ACAD10-like"/>
</dbReference>
<dbReference type="Gene3D" id="3.90.1200.10">
    <property type="match status" value="1"/>
</dbReference>
<evidence type="ECO:0000313" key="4">
    <source>
        <dbReference type="Proteomes" id="UP001500724"/>
    </source>
</evidence>
<protein>
    <recommendedName>
        <fullName evidence="2">Aminoglycoside phosphotransferase domain-containing protein</fullName>
    </recommendedName>
</protein>
<dbReference type="Proteomes" id="UP001500724">
    <property type="component" value="Unassembled WGS sequence"/>
</dbReference>
<feature type="domain" description="Aminoglycoside phosphotransferase" evidence="2">
    <location>
        <begin position="12"/>
        <end position="220"/>
    </location>
</feature>
<reference evidence="3 4" key="1">
    <citation type="journal article" date="2019" name="Int. J. Syst. Evol. Microbiol.">
        <title>The Global Catalogue of Microorganisms (GCM) 10K type strain sequencing project: providing services to taxonomists for standard genome sequencing and annotation.</title>
        <authorList>
            <consortium name="The Broad Institute Genomics Platform"/>
            <consortium name="The Broad Institute Genome Sequencing Center for Infectious Disease"/>
            <person name="Wu L."/>
            <person name="Ma J."/>
        </authorList>
    </citation>
    <scope>NUCLEOTIDE SEQUENCE [LARGE SCALE GENOMIC DNA]</scope>
    <source>
        <strain evidence="3 4">JCM 10367</strain>
    </source>
</reference>
<name>A0ABN1HVN1_9ACTN</name>
<dbReference type="RefSeq" id="WP_425580578.1">
    <property type="nucleotide sequence ID" value="NZ_BAAAGU010000088.1"/>
</dbReference>
<evidence type="ECO:0000259" key="2">
    <source>
        <dbReference type="Pfam" id="PF01636"/>
    </source>
</evidence>
<comment type="caution">
    <text evidence="3">The sequence shown here is derived from an EMBL/GenBank/DDBJ whole genome shotgun (WGS) entry which is preliminary data.</text>
</comment>
<evidence type="ECO:0000256" key="1">
    <source>
        <dbReference type="SAM" id="MobiDB-lite"/>
    </source>
</evidence>
<organism evidence="3 4">
    <name type="scientific">Streptomyces thermocarboxydovorans</name>
    <dbReference type="NCBI Taxonomy" id="59298"/>
    <lineage>
        <taxon>Bacteria</taxon>
        <taxon>Bacillati</taxon>
        <taxon>Actinomycetota</taxon>
        <taxon>Actinomycetes</taxon>
        <taxon>Kitasatosporales</taxon>
        <taxon>Streptomycetaceae</taxon>
        <taxon>Streptomyces</taxon>
    </lineage>
</organism>